<proteinExistence type="predicted"/>
<comment type="caution">
    <text evidence="1">The sequence shown here is derived from an EMBL/GenBank/DDBJ whole genome shotgun (WGS) entry which is preliminary data.</text>
</comment>
<name>A0A699VNM9_TANCI</name>
<reference evidence="1" key="1">
    <citation type="journal article" date="2019" name="Sci. Rep.">
        <title>Draft genome of Tanacetum cinerariifolium, the natural source of mosquito coil.</title>
        <authorList>
            <person name="Yamashiro T."/>
            <person name="Shiraishi A."/>
            <person name="Satake H."/>
            <person name="Nakayama K."/>
        </authorList>
    </citation>
    <scope>NUCLEOTIDE SEQUENCE</scope>
</reference>
<organism evidence="1">
    <name type="scientific">Tanacetum cinerariifolium</name>
    <name type="common">Dalmatian daisy</name>
    <name type="synonym">Chrysanthemum cinerariifolium</name>
    <dbReference type="NCBI Taxonomy" id="118510"/>
    <lineage>
        <taxon>Eukaryota</taxon>
        <taxon>Viridiplantae</taxon>
        <taxon>Streptophyta</taxon>
        <taxon>Embryophyta</taxon>
        <taxon>Tracheophyta</taxon>
        <taxon>Spermatophyta</taxon>
        <taxon>Magnoliopsida</taxon>
        <taxon>eudicotyledons</taxon>
        <taxon>Gunneridae</taxon>
        <taxon>Pentapetalae</taxon>
        <taxon>asterids</taxon>
        <taxon>campanulids</taxon>
        <taxon>Asterales</taxon>
        <taxon>Asteraceae</taxon>
        <taxon>Asteroideae</taxon>
        <taxon>Anthemideae</taxon>
        <taxon>Anthemidinae</taxon>
        <taxon>Tanacetum</taxon>
    </lineage>
</organism>
<dbReference type="AlphaFoldDB" id="A0A699VNM9"/>
<sequence length="83" mass="9541">MNSPPNHEWEEGLDIDDYDLRLTLVVRPNNNPHIVPKITTTTQTLILSQNHQVDNYDEWEQALDIDNFDLRLTPSSVPATTLT</sequence>
<accession>A0A699VNM9</accession>
<gene>
    <name evidence="1" type="ORF">Tci_909184</name>
</gene>
<protein>
    <submittedName>
        <fullName evidence="1">Uncharacterized protein</fullName>
    </submittedName>
</protein>
<dbReference type="EMBL" id="BKCJ011482602">
    <property type="protein sequence ID" value="GFD37215.1"/>
    <property type="molecule type" value="Genomic_DNA"/>
</dbReference>
<evidence type="ECO:0000313" key="1">
    <source>
        <dbReference type="EMBL" id="GFD37215.1"/>
    </source>
</evidence>